<feature type="domain" description="Secretion system C-terminal sorting" evidence="5">
    <location>
        <begin position="556"/>
        <end position="629"/>
    </location>
</feature>
<dbReference type="AlphaFoldDB" id="A0A660SJD5"/>
<gene>
    <name evidence="6" type="ORF">DRP43_02920</name>
</gene>
<organism evidence="6 7">
    <name type="scientific">candidate division TA06 bacterium</name>
    <dbReference type="NCBI Taxonomy" id="2250710"/>
    <lineage>
        <taxon>Bacteria</taxon>
        <taxon>Bacteria division TA06</taxon>
    </lineage>
</organism>
<proteinExistence type="predicted"/>
<feature type="domain" description="DUF1565" evidence="4">
    <location>
        <begin position="47"/>
        <end position="89"/>
    </location>
</feature>
<comment type="subcellular location">
    <subcellularLocation>
        <location evidence="1">Secreted</location>
    </subcellularLocation>
</comment>
<comment type="caution">
    <text evidence="6">The sequence shown here is derived from an EMBL/GenBank/DDBJ whole genome shotgun (WGS) entry which is preliminary data.</text>
</comment>
<name>A0A660SJD5_UNCT6</name>
<evidence type="ECO:0000256" key="1">
    <source>
        <dbReference type="ARBA" id="ARBA00004613"/>
    </source>
</evidence>
<dbReference type="Gene3D" id="2.160.20.10">
    <property type="entry name" value="Single-stranded right-handed beta-helix, Pectin lyase-like"/>
    <property type="match status" value="2"/>
</dbReference>
<keyword evidence="3" id="KW-0732">Signal</keyword>
<evidence type="ECO:0000256" key="2">
    <source>
        <dbReference type="ARBA" id="ARBA00022525"/>
    </source>
</evidence>
<evidence type="ECO:0008006" key="8">
    <source>
        <dbReference type="Google" id="ProtNLM"/>
    </source>
</evidence>
<dbReference type="GO" id="GO:0016837">
    <property type="term" value="F:carbon-oxygen lyase activity, acting on polysaccharides"/>
    <property type="evidence" value="ECO:0007669"/>
    <property type="project" value="TreeGrafter"/>
</dbReference>
<evidence type="ECO:0000313" key="7">
    <source>
        <dbReference type="Proteomes" id="UP000271125"/>
    </source>
</evidence>
<keyword evidence="2" id="KW-0964">Secreted</keyword>
<dbReference type="InterPro" id="IPR011459">
    <property type="entry name" value="DUF1565"/>
</dbReference>
<dbReference type="InterPro" id="IPR012334">
    <property type="entry name" value="Pectin_lyas_fold"/>
</dbReference>
<dbReference type="Pfam" id="PF07602">
    <property type="entry name" value="DUF1565"/>
    <property type="match status" value="1"/>
</dbReference>
<dbReference type="PANTHER" id="PTHR40088:SF2">
    <property type="entry name" value="SECRETED SUGAR HYDROLASE"/>
    <property type="match status" value="1"/>
</dbReference>
<reference evidence="6 7" key="1">
    <citation type="submission" date="2018-06" db="EMBL/GenBank/DDBJ databases">
        <title>Extensive metabolic versatility and redundancy in microbially diverse, dynamic hydrothermal sediments.</title>
        <authorList>
            <person name="Dombrowski N."/>
            <person name="Teske A."/>
            <person name="Baker B.J."/>
        </authorList>
    </citation>
    <scope>NUCLEOTIDE SEQUENCE [LARGE SCALE GENOMIC DNA]</scope>
    <source>
        <strain evidence="6">B10_G13</strain>
    </source>
</reference>
<dbReference type="SMART" id="SM00710">
    <property type="entry name" value="PbH1"/>
    <property type="match status" value="7"/>
</dbReference>
<dbReference type="InterPro" id="IPR026444">
    <property type="entry name" value="Secre_tail"/>
</dbReference>
<dbReference type="Pfam" id="PF18962">
    <property type="entry name" value="Por_Secre_tail"/>
    <property type="match status" value="1"/>
</dbReference>
<accession>A0A660SJD5</accession>
<dbReference type="InterPro" id="IPR006626">
    <property type="entry name" value="PbH1"/>
</dbReference>
<dbReference type="GO" id="GO:0005576">
    <property type="term" value="C:extracellular region"/>
    <property type="evidence" value="ECO:0007669"/>
    <property type="project" value="UniProtKB-SubCell"/>
</dbReference>
<dbReference type="Proteomes" id="UP000271125">
    <property type="component" value="Unassembled WGS sequence"/>
</dbReference>
<protein>
    <recommendedName>
        <fullName evidence="8">Right handed beta helix domain-containing protein</fullName>
    </recommendedName>
</protein>
<dbReference type="InterPro" id="IPR052052">
    <property type="entry name" value="Polysaccharide_Lyase_9"/>
</dbReference>
<evidence type="ECO:0000259" key="4">
    <source>
        <dbReference type="Pfam" id="PF07602"/>
    </source>
</evidence>
<dbReference type="SUPFAM" id="SSF51126">
    <property type="entry name" value="Pectin lyase-like"/>
    <property type="match status" value="1"/>
</dbReference>
<evidence type="ECO:0000259" key="5">
    <source>
        <dbReference type="Pfam" id="PF18962"/>
    </source>
</evidence>
<dbReference type="PANTHER" id="PTHR40088">
    <property type="entry name" value="PECTATE LYASE (EUROFUNG)"/>
    <property type="match status" value="1"/>
</dbReference>
<evidence type="ECO:0000313" key="6">
    <source>
        <dbReference type="EMBL" id="RKX70955.1"/>
    </source>
</evidence>
<dbReference type="NCBIfam" id="TIGR04183">
    <property type="entry name" value="Por_Secre_tail"/>
    <property type="match status" value="1"/>
</dbReference>
<sequence length="631" mass="70429">MIHTNINNKIYRVILFYKKISLLFLLILLIFIVSKTVGATTYYVSTTGDDTNNGSIEHPFGTINHALSFAYPGDIVYLRAGDYRIAEGEGTINFPRNGTADNPIRLGGYNDEDVNIIGSIQLTEWSQYSGNIYRRSAPGIDIEGLFEDGQRLIHPLYYENGNRVHPPVSYIDSSGKWTIQDNYVYLWAFNNDNPENHDIKASQVKGIKADKNYLVIENLNIFYTQRTGGDAGGGISISGNNVIVNNCIVGKNSCGNGNAYAVYFYGSSNCVLSNSTIFDSHYWGGDGADQNSHVVSLINSGDSGAVIIENNEIFNEGGLGVGSKGANINTIVRGNYIHGTAAGVRITGARVSGPGAGKTDRGHYRIYRNILENNTNGVRISGDSTTDDRVYNNIFINNERAVSIRDYDQSIYDTQVINNIFLNNSYAIHLIEKLYGENNHYNEETFQYFKDRGLISHNNLFFENGMDWANQINDWGNPTIINKTYQEIYYYNELGWEENSLGENPSLDSIYYPMEGSPVIDAGYDMGLSYNGLAPDIGAYEYLQEGINDKKEIIAYPNPCRVYLGQYYITFGNLNVGNVIKIYDINGRLVHNSGNITDNNYRWSVGNVSSDVYFYKVKGDNKASGKIVIIR</sequence>
<dbReference type="EMBL" id="QNBD01000111">
    <property type="protein sequence ID" value="RKX70955.1"/>
    <property type="molecule type" value="Genomic_DNA"/>
</dbReference>
<dbReference type="InterPro" id="IPR011050">
    <property type="entry name" value="Pectin_lyase_fold/virulence"/>
</dbReference>
<evidence type="ECO:0000256" key="3">
    <source>
        <dbReference type="ARBA" id="ARBA00022729"/>
    </source>
</evidence>